<feature type="transmembrane region" description="Helical" evidence="1">
    <location>
        <begin position="34"/>
        <end position="55"/>
    </location>
</feature>
<name>A0A3M0Z6J9_9BACT</name>
<organism evidence="2 3">
    <name type="scientific">Candidatus Dojkabacteria bacterium</name>
    <dbReference type="NCBI Taxonomy" id="2099670"/>
    <lineage>
        <taxon>Bacteria</taxon>
        <taxon>Candidatus Dojkabacteria</taxon>
    </lineage>
</organism>
<keyword evidence="1" id="KW-0812">Transmembrane</keyword>
<keyword evidence="1" id="KW-0472">Membrane</keyword>
<sequence>MNSNTFRFNLLSRTLNEIQIETEKKESKLLSGSIFIFLVVVVFISIRAINTFFFIPDLNLKKTKVQLLENRIIQNANLVSLKKELSERATVLEPVITRDIGLTSLLEVAENLKANYQNLKVISYQSNSDGRLGIDIIVKTLDINRIKEIFEKSGVNSIFIRNISFLKESESYILSIKFSKQSNEKT</sequence>
<comment type="caution">
    <text evidence="2">The sequence shown here is derived from an EMBL/GenBank/DDBJ whole genome shotgun (WGS) entry which is preliminary data.</text>
</comment>
<dbReference type="Proteomes" id="UP000269410">
    <property type="component" value="Unassembled WGS sequence"/>
</dbReference>
<dbReference type="AlphaFoldDB" id="A0A3M0Z6J9"/>
<gene>
    <name evidence="2" type="ORF">D6810_00065</name>
</gene>
<reference evidence="2 3" key="1">
    <citation type="submission" date="2018-10" db="EMBL/GenBank/DDBJ databases">
        <title>Thermophilic Lithotrophy and Phototrophy in an Intertidal, Iron-rich, Geothermal Spring.</title>
        <authorList>
            <person name="Ward L.M."/>
            <person name="Idei A."/>
            <person name="Nakagawa M."/>
            <person name="Ueno Y."/>
            <person name="Fischer W."/>
            <person name="Mcglynn S.E."/>
        </authorList>
    </citation>
    <scope>NUCLEOTIDE SEQUENCE [LARGE SCALE GENOMIC DNA]</scope>
    <source>
        <strain evidence="2">J137</strain>
    </source>
</reference>
<protein>
    <submittedName>
        <fullName evidence="2">Uncharacterized protein</fullName>
    </submittedName>
</protein>
<proteinExistence type="predicted"/>
<evidence type="ECO:0000313" key="2">
    <source>
        <dbReference type="EMBL" id="RMD77758.1"/>
    </source>
</evidence>
<evidence type="ECO:0000313" key="3">
    <source>
        <dbReference type="Proteomes" id="UP000269410"/>
    </source>
</evidence>
<accession>A0A3M0Z6J9</accession>
<dbReference type="EMBL" id="RFKV01000003">
    <property type="protein sequence ID" value="RMD77758.1"/>
    <property type="molecule type" value="Genomic_DNA"/>
</dbReference>
<evidence type="ECO:0000256" key="1">
    <source>
        <dbReference type="SAM" id="Phobius"/>
    </source>
</evidence>
<keyword evidence="1" id="KW-1133">Transmembrane helix</keyword>